<evidence type="ECO:0000313" key="1">
    <source>
        <dbReference type="Proteomes" id="UP000887579"/>
    </source>
</evidence>
<proteinExistence type="predicted"/>
<dbReference type="Proteomes" id="UP000887579">
    <property type="component" value="Unplaced"/>
</dbReference>
<protein>
    <submittedName>
        <fullName evidence="2">Uncharacterized protein</fullName>
    </submittedName>
</protein>
<dbReference type="WBParaSite" id="ES5_v2.g8675.t1">
    <property type="protein sequence ID" value="ES5_v2.g8675.t1"/>
    <property type="gene ID" value="ES5_v2.g8675"/>
</dbReference>
<reference evidence="2" key="1">
    <citation type="submission" date="2022-11" db="UniProtKB">
        <authorList>
            <consortium name="WormBaseParasite"/>
        </authorList>
    </citation>
    <scope>IDENTIFICATION</scope>
</reference>
<name>A0AC34GUV0_9BILA</name>
<evidence type="ECO:0000313" key="2">
    <source>
        <dbReference type="WBParaSite" id="ES5_v2.g8675.t1"/>
    </source>
</evidence>
<accession>A0AC34GUV0</accession>
<organism evidence="1 2">
    <name type="scientific">Panagrolaimus sp. ES5</name>
    <dbReference type="NCBI Taxonomy" id="591445"/>
    <lineage>
        <taxon>Eukaryota</taxon>
        <taxon>Metazoa</taxon>
        <taxon>Ecdysozoa</taxon>
        <taxon>Nematoda</taxon>
        <taxon>Chromadorea</taxon>
        <taxon>Rhabditida</taxon>
        <taxon>Tylenchina</taxon>
        <taxon>Panagrolaimomorpha</taxon>
        <taxon>Panagrolaimoidea</taxon>
        <taxon>Panagrolaimidae</taxon>
        <taxon>Panagrolaimus</taxon>
    </lineage>
</organism>
<sequence>MLKFIFCISLLILICNNYVFGDVTQFCDNYAKCLEQLEEKQRECRESFALRRKVLEESDDDSKCSKKRNHDLHYEITALNLRKTENIRDCIQENLENAEEIKTADARKKCQHQFDKLIQTLNTKSKRAKKPKQGKKQRKLSVRKEESRCKKERKILHKKCHKIGKCCNLVQKCYDKAAPLLTQINQMKTNLKSSRAQCRAS</sequence>